<keyword evidence="1" id="KW-0812">Transmembrane</keyword>
<evidence type="ECO:0000313" key="2">
    <source>
        <dbReference type="EMBL" id="AFY98236.1"/>
    </source>
</evidence>
<keyword evidence="3" id="KW-1185">Reference proteome</keyword>
<dbReference type="RefSeq" id="YP_009044979.1">
    <property type="nucleotide sequence ID" value="NC_024390.1"/>
</dbReference>
<evidence type="ECO:0000256" key="1">
    <source>
        <dbReference type="SAM" id="Phobius"/>
    </source>
</evidence>
<dbReference type="EMBL" id="KC013022">
    <property type="protein sequence ID" value="AFY98236.1"/>
    <property type="molecule type" value="Genomic_DNA"/>
</dbReference>
<dbReference type="GeneID" id="19736096"/>
<dbReference type="OrthoDB" id="28740at10239"/>
<reference evidence="2 3" key="1">
    <citation type="journal article" date="2014" name="Int. J. Food Microbiol.">
        <title>Sequence and comparative analysis of Leuconostoc dairy bacteriophages.</title>
        <authorList>
            <person name="Kot W."/>
            <person name="Hansen L.H."/>
            <person name="Neve H."/>
            <person name="Hammer K."/>
            <person name="Jacobsen S."/>
            <person name="Pedersen P.D."/>
            <person name="Sorensen S.J."/>
            <person name="Heller K.J."/>
            <person name="Vogensen F.K."/>
        </authorList>
    </citation>
    <scope>NUCLEOTIDE SEQUENCE [LARGE SCALE GENOMIC DNA]</scope>
</reference>
<keyword evidence="1" id="KW-0472">Membrane</keyword>
<feature type="transmembrane region" description="Helical" evidence="1">
    <location>
        <begin position="39"/>
        <end position="60"/>
    </location>
</feature>
<name>A0A059PAD4_9CAUD</name>
<keyword evidence="1" id="KW-1133">Transmembrane helix</keyword>
<dbReference type="KEGG" id="vg:19736096"/>
<evidence type="ECO:0000313" key="3">
    <source>
        <dbReference type="Proteomes" id="UP000201275"/>
    </source>
</evidence>
<protein>
    <submittedName>
        <fullName evidence="2">Uncharacterized protein</fullName>
    </submittedName>
</protein>
<feature type="transmembrane region" description="Helical" evidence="1">
    <location>
        <begin position="12"/>
        <end position="33"/>
    </location>
</feature>
<sequence length="65" mass="7189">MNNQSKEKLDQLLAKLILLFLLVSIIALPIWLFTIFGSIVFSILVFSVEMVVSLGIVLGANNKVL</sequence>
<accession>A0A059PAD4</accession>
<organism evidence="2 3">
    <name type="scientific">Leuconostoc phage LN03</name>
    <dbReference type="NCBI Taxonomy" id="1262515"/>
    <lineage>
        <taxon>Viruses</taxon>
        <taxon>Duplodnaviria</taxon>
        <taxon>Heunggongvirae</taxon>
        <taxon>Uroviricota</taxon>
        <taxon>Caudoviricetes</taxon>
        <taxon>Mccleskeyvirinae</taxon>
        <taxon>Limdunavirus</taxon>
        <taxon>Limdunavirus LN03</taxon>
    </lineage>
</organism>
<dbReference type="Proteomes" id="UP000201275">
    <property type="component" value="Segment"/>
</dbReference>
<proteinExistence type="predicted"/>
<gene>
    <name evidence="2" type="ORF">phiLN03_025</name>
</gene>